<dbReference type="InParanoid" id="A0A1X7SWX6"/>
<organism evidence="2">
    <name type="scientific">Amphimedon queenslandica</name>
    <name type="common">Sponge</name>
    <dbReference type="NCBI Taxonomy" id="400682"/>
    <lineage>
        <taxon>Eukaryota</taxon>
        <taxon>Metazoa</taxon>
        <taxon>Porifera</taxon>
        <taxon>Demospongiae</taxon>
        <taxon>Heteroscleromorpha</taxon>
        <taxon>Haplosclerida</taxon>
        <taxon>Niphatidae</taxon>
        <taxon>Amphimedon</taxon>
    </lineage>
</organism>
<feature type="transmembrane region" description="Helical" evidence="1">
    <location>
        <begin position="39"/>
        <end position="58"/>
    </location>
</feature>
<sequence>MKQDKCLVLSFKALSESLIAEFKQMGKVEKCATGKEHGIVTLNVIMWLLLLLHAVAVYDDEGHNNELGTEEVIVYEVYKEKENKEEEEIVKIVNEVHGEKGNEEGKEN</sequence>
<keyword evidence="1" id="KW-0812">Transmembrane</keyword>
<dbReference type="EnsemblMetazoa" id="Aqu2.1.06477_001">
    <property type="protein sequence ID" value="Aqu2.1.06477_001"/>
    <property type="gene ID" value="Aqu2.1.06477"/>
</dbReference>
<reference evidence="2" key="1">
    <citation type="submission" date="2017-05" db="UniProtKB">
        <authorList>
            <consortium name="EnsemblMetazoa"/>
        </authorList>
    </citation>
    <scope>IDENTIFICATION</scope>
</reference>
<evidence type="ECO:0000313" key="2">
    <source>
        <dbReference type="EnsemblMetazoa" id="Aqu2.1.06477_001"/>
    </source>
</evidence>
<evidence type="ECO:0000256" key="1">
    <source>
        <dbReference type="SAM" id="Phobius"/>
    </source>
</evidence>
<name>A0A1X7SWX6_AMPQE</name>
<keyword evidence="1" id="KW-0472">Membrane</keyword>
<dbReference type="AlphaFoldDB" id="A0A1X7SWX6"/>
<accession>A0A1X7SWX6</accession>
<proteinExistence type="predicted"/>
<keyword evidence="1" id="KW-1133">Transmembrane helix</keyword>
<protein>
    <submittedName>
        <fullName evidence="2">Uncharacterized protein</fullName>
    </submittedName>
</protein>